<dbReference type="SUPFAM" id="SSF53850">
    <property type="entry name" value="Periplasmic binding protein-like II"/>
    <property type="match status" value="1"/>
</dbReference>
<comment type="similarity">
    <text evidence="1">Belongs to the UPF0065 (bug) family.</text>
</comment>
<dbReference type="Proteomes" id="UP000051298">
    <property type="component" value="Unassembled WGS sequence"/>
</dbReference>
<dbReference type="PROSITE" id="PS51318">
    <property type="entry name" value="TAT"/>
    <property type="match status" value="1"/>
</dbReference>
<evidence type="ECO:0000256" key="2">
    <source>
        <dbReference type="SAM" id="SignalP"/>
    </source>
</evidence>
<dbReference type="PIRSF" id="PIRSF017082">
    <property type="entry name" value="YflP"/>
    <property type="match status" value="1"/>
</dbReference>
<dbReference type="InterPro" id="IPR042100">
    <property type="entry name" value="Bug_dom1"/>
</dbReference>
<dbReference type="Gene3D" id="3.40.190.10">
    <property type="entry name" value="Periplasmic binding protein-like II"/>
    <property type="match status" value="1"/>
</dbReference>
<feature type="chain" id="PRO_5006062039" evidence="2">
    <location>
        <begin position="28"/>
        <end position="325"/>
    </location>
</feature>
<name>A0A0P1EY62_9RHOB</name>
<reference evidence="3 4" key="1">
    <citation type="submission" date="2015-09" db="EMBL/GenBank/DDBJ databases">
        <authorList>
            <consortium name="Swine Surveillance"/>
        </authorList>
    </citation>
    <scope>NUCLEOTIDE SEQUENCE [LARGE SCALE GENOMIC DNA]</scope>
    <source>
        <strain evidence="3 4">CECT 5294</strain>
    </source>
</reference>
<accession>A0A0P1EY62</accession>
<feature type="signal peptide" evidence="2">
    <location>
        <begin position="1"/>
        <end position="27"/>
    </location>
</feature>
<dbReference type="PANTHER" id="PTHR42928:SF1">
    <property type="entry name" value="BLR4371 PROTEIN"/>
    <property type="match status" value="1"/>
</dbReference>
<dbReference type="GO" id="GO:0016829">
    <property type="term" value="F:lyase activity"/>
    <property type="evidence" value="ECO:0007669"/>
    <property type="project" value="UniProtKB-KW"/>
</dbReference>
<evidence type="ECO:0000256" key="1">
    <source>
        <dbReference type="ARBA" id="ARBA00006987"/>
    </source>
</evidence>
<sequence>MTLKLTRRLSLALAASAALAATAPAFASDWKPSKPVEMVIMAGQGGGADRLARLFQSIIQKENLASMPILPVNKGGGSGAEALRYLKDKEGDNHVIMATLNSLYTTPLRTDIGVNIEEFTPIARMALDTFVLWVNADSDIYTLDDYVAAVRASGGQWKMGGTGTGQEDSLVTSMLENEFGLEITYVPFKGGGDVAKNLVGGHIDSTVNNPSEQLGFFTAGKSRPIATFTPTRLAAFPDTPTMTELGHELVYDMQRSFVAPAGMAPEAVAYYTEMFEKLNASEEWQTYTSEKSLAPDFLTGDALGEYFLVEREKHASLLEMSEQGS</sequence>
<evidence type="ECO:0000313" key="4">
    <source>
        <dbReference type="Proteomes" id="UP000051298"/>
    </source>
</evidence>
<evidence type="ECO:0000313" key="3">
    <source>
        <dbReference type="EMBL" id="CUH60084.1"/>
    </source>
</evidence>
<dbReference type="CDD" id="cd07012">
    <property type="entry name" value="PBP2_Bug_TTT"/>
    <property type="match status" value="1"/>
</dbReference>
<organism evidence="3 4">
    <name type="scientific">Thalassobacter stenotrophicus</name>
    <dbReference type="NCBI Taxonomy" id="266809"/>
    <lineage>
        <taxon>Bacteria</taxon>
        <taxon>Pseudomonadati</taxon>
        <taxon>Pseudomonadota</taxon>
        <taxon>Alphaproteobacteria</taxon>
        <taxon>Rhodobacterales</taxon>
        <taxon>Roseobacteraceae</taxon>
        <taxon>Thalassobacter</taxon>
    </lineage>
</organism>
<keyword evidence="2" id="KW-0732">Signal</keyword>
<dbReference type="STRING" id="266809.PM03_14550"/>
<dbReference type="EMBL" id="CYRX01000024">
    <property type="protein sequence ID" value="CUH60084.1"/>
    <property type="molecule type" value="Genomic_DNA"/>
</dbReference>
<dbReference type="RefSeq" id="WP_058123193.1">
    <property type="nucleotide sequence ID" value="NZ_CYRX01000024.1"/>
</dbReference>
<gene>
    <name evidence="3" type="ORF">THS5294_01373</name>
</gene>
<dbReference type="eggNOG" id="COG3181">
    <property type="taxonomic scope" value="Bacteria"/>
</dbReference>
<dbReference type="Gene3D" id="3.40.190.150">
    <property type="entry name" value="Bordetella uptake gene, domain 1"/>
    <property type="match status" value="1"/>
</dbReference>
<protein>
    <submittedName>
        <fullName evidence="3">Argininosuccinate lyase</fullName>
    </submittedName>
</protein>
<dbReference type="PANTHER" id="PTHR42928">
    <property type="entry name" value="TRICARBOXYLATE-BINDING PROTEIN"/>
    <property type="match status" value="1"/>
</dbReference>
<dbReference type="InterPro" id="IPR005064">
    <property type="entry name" value="BUG"/>
</dbReference>
<proteinExistence type="inferred from homology"/>
<dbReference type="AlphaFoldDB" id="A0A0P1EY62"/>
<dbReference type="InterPro" id="IPR006311">
    <property type="entry name" value="TAT_signal"/>
</dbReference>
<keyword evidence="3" id="KW-0456">Lyase</keyword>
<dbReference type="Pfam" id="PF03401">
    <property type="entry name" value="TctC"/>
    <property type="match status" value="1"/>
</dbReference>